<dbReference type="InterPro" id="IPR006461">
    <property type="entry name" value="PLAC_motif_containing"/>
</dbReference>
<dbReference type="Gene3D" id="1.20.930.20">
    <property type="entry name" value="Adaptor protein Cbl, N-terminal domain"/>
    <property type="match status" value="1"/>
</dbReference>
<dbReference type="AlphaFoldDB" id="A0AAD6ENU2"/>
<dbReference type="EMBL" id="JAMRDG010000002">
    <property type="protein sequence ID" value="KAJ3691263.1"/>
    <property type="molecule type" value="Genomic_DNA"/>
</dbReference>
<name>A0AAD6ENU2_9POAL</name>
<sequence length="411" mass="47244">MATWEQIGELANISQLTGLNALQLISLVVQSANAARTHKRNCRRFAKHLTLISNLLQQLNVPELRDRAETREPLERLEEAIKRGYALVEACGKRSFLYMLAMGWSVAYEFKRVQDEIDRCLKIVPLISLVHSKHAMEKLERIEKDQCEYTLDEEDKKVQEVILDRDPSKNHSSVLEKSLSRSYPDLPFTKALEKEKEKLKLELHRSQANLDTSHSEVIHHLLQVTHGVAHCENEKDYQKQDRDINCGSKGLSSYDEWNSDLLGCCEEPSLCCRTFFYPCGTFSRVATVAKNRYISSGEACNELMAYSCFLSCCCYTCCVRRKLRQKFHIRGGCCDDFLSHLMCCCCALVQEWREIELRSSSIGILYCCSFPAIYLGAINSQPTHPKKKKKKKRGVAIANKQNTIYYWYPEP</sequence>
<dbReference type="Pfam" id="PF19584">
    <property type="entry name" value="MCAfunc"/>
    <property type="match status" value="1"/>
</dbReference>
<organism evidence="2 3">
    <name type="scientific">Rhynchospora tenuis</name>
    <dbReference type="NCBI Taxonomy" id="198213"/>
    <lineage>
        <taxon>Eukaryota</taxon>
        <taxon>Viridiplantae</taxon>
        <taxon>Streptophyta</taxon>
        <taxon>Embryophyta</taxon>
        <taxon>Tracheophyta</taxon>
        <taxon>Spermatophyta</taxon>
        <taxon>Magnoliopsida</taxon>
        <taxon>Liliopsida</taxon>
        <taxon>Poales</taxon>
        <taxon>Cyperaceae</taxon>
        <taxon>Cyperoideae</taxon>
        <taxon>Rhynchosporeae</taxon>
        <taxon>Rhynchospora</taxon>
    </lineage>
</organism>
<comment type="caution">
    <text evidence="2">The sequence shown here is derived from an EMBL/GenBank/DDBJ whole genome shotgun (WGS) entry which is preliminary data.</text>
</comment>
<feature type="domain" description="MCAfunc" evidence="1">
    <location>
        <begin position="24"/>
        <end position="165"/>
    </location>
</feature>
<accession>A0AAD6ENU2</accession>
<dbReference type="InterPro" id="IPR059179">
    <property type="entry name" value="MLKL-like_MCAfunc"/>
</dbReference>
<evidence type="ECO:0000313" key="2">
    <source>
        <dbReference type="EMBL" id="KAJ3691263.1"/>
    </source>
</evidence>
<dbReference type="PANTHER" id="PTHR46604:SF2">
    <property type="entry name" value="MCAFUNC DOMAIN-CONTAINING PROTEIN"/>
    <property type="match status" value="1"/>
</dbReference>
<dbReference type="GO" id="GO:0007166">
    <property type="term" value="P:cell surface receptor signaling pathway"/>
    <property type="evidence" value="ECO:0007669"/>
    <property type="project" value="InterPro"/>
</dbReference>
<gene>
    <name evidence="2" type="ORF">LUZ61_020427</name>
</gene>
<reference evidence="2 3" key="1">
    <citation type="journal article" date="2022" name="Cell">
        <title>Repeat-based holocentromeres influence genome architecture and karyotype evolution.</title>
        <authorList>
            <person name="Hofstatter P.G."/>
            <person name="Thangavel G."/>
            <person name="Lux T."/>
            <person name="Neumann P."/>
            <person name="Vondrak T."/>
            <person name="Novak P."/>
            <person name="Zhang M."/>
            <person name="Costa L."/>
            <person name="Castellani M."/>
            <person name="Scott A."/>
            <person name="Toegelov H."/>
            <person name="Fuchs J."/>
            <person name="Mata-Sucre Y."/>
            <person name="Dias Y."/>
            <person name="Vanzela A.L.L."/>
            <person name="Huettel B."/>
            <person name="Almeida C.C.S."/>
            <person name="Simkova H."/>
            <person name="Souza G."/>
            <person name="Pedrosa-Harand A."/>
            <person name="Macas J."/>
            <person name="Mayer K.F.X."/>
            <person name="Houben A."/>
            <person name="Marques A."/>
        </authorList>
    </citation>
    <scope>NUCLEOTIDE SEQUENCE [LARGE SCALE GENOMIC DNA]</scope>
    <source>
        <strain evidence="2">RhyTen1mFocal</strain>
    </source>
</reference>
<dbReference type="CDD" id="cd21037">
    <property type="entry name" value="MLKL_NTD"/>
    <property type="match status" value="1"/>
</dbReference>
<evidence type="ECO:0000313" key="3">
    <source>
        <dbReference type="Proteomes" id="UP001210211"/>
    </source>
</evidence>
<dbReference type="Pfam" id="PF04749">
    <property type="entry name" value="PLAC8"/>
    <property type="match status" value="1"/>
</dbReference>
<dbReference type="Proteomes" id="UP001210211">
    <property type="component" value="Unassembled WGS sequence"/>
</dbReference>
<dbReference type="NCBIfam" id="TIGR01571">
    <property type="entry name" value="A_thal_Cys_rich"/>
    <property type="match status" value="1"/>
</dbReference>
<dbReference type="PANTHER" id="PTHR46604">
    <property type="entry name" value="PROTEIN MID1-COMPLEMENTING ACTIVITY 1"/>
    <property type="match status" value="1"/>
</dbReference>
<dbReference type="InterPro" id="IPR036537">
    <property type="entry name" value="Adaptor_Cbl_N_dom_sf"/>
</dbReference>
<proteinExistence type="predicted"/>
<protein>
    <recommendedName>
        <fullName evidence="1">MCAfunc domain-containing protein</fullName>
    </recommendedName>
</protein>
<evidence type="ECO:0000259" key="1">
    <source>
        <dbReference type="Pfam" id="PF19584"/>
    </source>
</evidence>
<keyword evidence="3" id="KW-1185">Reference proteome</keyword>
<dbReference type="InterPro" id="IPR045766">
    <property type="entry name" value="MCAfunc"/>
</dbReference>